<dbReference type="PIRSF" id="PIRSF025560">
    <property type="entry name" value="UCP025560"/>
    <property type="match status" value="1"/>
</dbReference>
<dbReference type="InterPro" id="IPR008309">
    <property type="entry name" value="YdbL"/>
</dbReference>
<dbReference type="OrthoDB" id="9798130at2"/>
<protein>
    <submittedName>
        <fullName evidence="2">Uncharacterized conserved protein UCP025560</fullName>
    </submittedName>
</protein>
<reference evidence="2 3" key="1">
    <citation type="submission" date="2006-03" db="EMBL/GenBank/DDBJ databases">
        <title>Complete sequence of Shewanella denitrificans OS217.</title>
        <authorList>
            <consortium name="US DOE Joint Genome Institute"/>
            <person name="Copeland A."/>
            <person name="Lucas S."/>
            <person name="Lapidus A."/>
            <person name="Barry K."/>
            <person name="Detter J.C."/>
            <person name="Glavina del Rio T."/>
            <person name="Hammon N."/>
            <person name="Israni S."/>
            <person name="Dalin E."/>
            <person name="Tice H."/>
            <person name="Pitluck S."/>
            <person name="Brettin T."/>
            <person name="Bruce D."/>
            <person name="Han C."/>
            <person name="Tapia R."/>
            <person name="Gilna P."/>
            <person name="Kiss H."/>
            <person name="Schmutz J."/>
            <person name="Larimer F."/>
            <person name="Land M."/>
            <person name="Hauser L."/>
            <person name="Kyrpides N."/>
            <person name="Lykidis A."/>
            <person name="Richardson P."/>
        </authorList>
    </citation>
    <scope>NUCLEOTIDE SEQUENCE [LARGE SCALE GENOMIC DNA]</scope>
    <source>
        <strain evidence="3">OS217 / ATCC BAA-1090 / DSM 15013</strain>
    </source>
</reference>
<dbReference type="STRING" id="318161.Sden_2112"/>
<feature type="signal peptide" evidence="1">
    <location>
        <begin position="1"/>
        <end position="20"/>
    </location>
</feature>
<dbReference type="eggNOG" id="COG3784">
    <property type="taxonomic scope" value="Bacteria"/>
</dbReference>
<dbReference type="AlphaFoldDB" id="Q12MD2"/>
<proteinExistence type="predicted"/>
<dbReference type="Pfam" id="PF07027">
    <property type="entry name" value="DUF1318"/>
    <property type="match status" value="1"/>
</dbReference>
<gene>
    <name evidence="2" type="ordered locus">Sden_2112</name>
</gene>
<dbReference type="KEGG" id="sdn:Sden_2112"/>
<name>Q12MD2_SHEDO</name>
<organism evidence="2 3">
    <name type="scientific">Shewanella denitrificans (strain OS217 / ATCC BAA-1090 / DSM 15013)</name>
    <dbReference type="NCBI Taxonomy" id="318161"/>
    <lineage>
        <taxon>Bacteria</taxon>
        <taxon>Pseudomonadati</taxon>
        <taxon>Pseudomonadota</taxon>
        <taxon>Gammaproteobacteria</taxon>
        <taxon>Alteromonadales</taxon>
        <taxon>Shewanellaceae</taxon>
        <taxon>Shewanella</taxon>
    </lineage>
</organism>
<feature type="chain" id="PRO_5004181546" evidence="1">
    <location>
        <begin position="21"/>
        <end position="106"/>
    </location>
</feature>
<evidence type="ECO:0000313" key="3">
    <source>
        <dbReference type="Proteomes" id="UP000001982"/>
    </source>
</evidence>
<dbReference type="Proteomes" id="UP000001982">
    <property type="component" value="Chromosome"/>
</dbReference>
<evidence type="ECO:0000256" key="1">
    <source>
        <dbReference type="SAM" id="SignalP"/>
    </source>
</evidence>
<accession>Q12MD2</accession>
<sequence>MKSAFSCLIVGLLLSFQAMALTLQEAKSQGFVGEQLNGYLGLVQTTDEAKALMDDVNAKRKAHYEHIARKNNIATDAVAKLAAQKAIEAASPGHWLQSTNGTWFKK</sequence>
<evidence type="ECO:0000313" key="2">
    <source>
        <dbReference type="EMBL" id="ABE55394.1"/>
    </source>
</evidence>
<keyword evidence="3" id="KW-1185">Reference proteome</keyword>
<dbReference type="RefSeq" id="WP_011496549.1">
    <property type="nucleotide sequence ID" value="NC_007954.1"/>
</dbReference>
<dbReference type="HOGENOM" id="CLU_146585_1_0_6"/>
<keyword evidence="1" id="KW-0732">Signal</keyword>
<dbReference type="EMBL" id="CP000302">
    <property type="protein sequence ID" value="ABE55394.1"/>
    <property type="molecule type" value="Genomic_DNA"/>
</dbReference>